<comment type="similarity">
    <text evidence="3">Belongs to the HARBI1 family.</text>
</comment>
<dbReference type="PANTHER" id="PTHR22930">
    <property type="match status" value="1"/>
</dbReference>
<comment type="subcellular location">
    <subcellularLocation>
        <location evidence="2">Nucleus</location>
    </subcellularLocation>
</comment>
<comment type="caution">
    <text evidence="9">The sequence shown here is derived from an EMBL/GenBank/DDBJ whole genome shotgun (WGS) entry which is preliminary data.</text>
</comment>
<dbReference type="InterPro" id="IPR045249">
    <property type="entry name" value="HARBI1-like"/>
</dbReference>
<keyword evidence="5" id="KW-0479">Metal-binding</keyword>
<dbReference type="GO" id="GO:0004518">
    <property type="term" value="F:nuclease activity"/>
    <property type="evidence" value="ECO:0007669"/>
    <property type="project" value="UniProtKB-KW"/>
</dbReference>
<evidence type="ECO:0000259" key="8">
    <source>
        <dbReference type="Pfam" id="PF13359"/>
    </source>
</evidence>
<dbReference type="InterPro" id="IPR027806">
    <property type="entry name" value="HARBI1_dom"/>
</dbReference>
<name>A0A8K0D6V4_IGNLU</name>
<evidence type="ECO:0000256" key="5">
    <source>
        <dbReference type="ARBA" id="ARBA00022723"/>
    </source>
</evidence>
<dbReference type="OrthoDB" id="6108535at2759"/>
<dbReference type="Pfam" id="PF13359">
    <property type="entry name" value="DDE_Tnp_4"/>
    <property type="match status" value="1"/>
</dbReference>
<protein>
    <recommendedName>
        <fullName evidence="8">DDE Tnp4 domain-containing protein</fullName>
    </recommendedName>
</protein>
<accession>A0A8K0D6V4</accession>
<keyword evidence="6" id="KW-0378">Hydrolase</keyword>
<dbReference type="GO" id="GO:0005634">
    <property type="term" value="C:nucleus"/>
    <property type="evidence" value="ECO:0007669"/>
    <property type="project" value="UniProtKB-SubCell"/>
</dbReference>
<dbReference type="Proteomes" id="UP000801492">
    <property type="component" value="Unassembled WGS sequence"/>
</dbReference>
<dbReference type="GO" id="GO:0016787">
    <property type="term" value="F:hydrolase activity"/>
    <property type="evidence" value="ECO:0007669"/>
    <property type="project" value="UniProtKB-KW"/>
</dbReference>
<dbReference type="AlphaFoldDB" id="A0A8K0D6V4"/>
<evidence type="ECO:0000256" key="1">
    <source>
        <dbReference type="ARBA" id="ARBA00001968"/>
    </source>
</evidence>
<gene>
    <name evidence="9" type="ORF">ILUMI_08451</name>
</gene>
<keyword evidence="10" id="KW-1185">Reference proteome</keyword>
<evidence type="ECO:0000256" key="6">
    <source>
        <dbReference type="ARBA" id="ARBA00022801"/>
    </source>
</evidence>
<keyword evidence="4" id="KW-0540">Nuclease</keyword>
<dbReference type="EMBL" id="VTPC01003952">
    <property type="protein sequence ID" value="KAF2897723.1"/>
    <property type="molecule type" value="Genomic_DNA"/>
</dbReference>
<evidence type="ECO:0000256" key="2">
    <source>
        <dbReference type="ARBA" id="ARBA00004123"/>
    </source>
</evidence>
<dbReference type="PANTHER" id="PTHR22930:SF269">
    <property type="entry name" value="NUCLEASE HARBI1-LIKE PROTEIN"/>
    <property type="match status" value="1"/>
</dbReference>
<evidence type="ECO:0000256" key="7">
    <source>
        <dbReference type="ARBA" id="ARBA00023242"/>
    </source>
</evidence>
<evidence type="ECO:0000256" key="3">
    <source>
        <dbReference type="ARBA" id="ARBA00006958"/>
    </source>
</evidence>
<proteinExistence type="inferred from homology"/>
<sequence>MESSLKLTLAAAAVNIALIGVIIKRKINARSRKGRPWSKPWLENRRNSGALNMPNKELCVEDPLAYRNFLRVSSSQLEDLLSLISNDIAKQDTFMRNAISAQNRKVTAFRRIELKIIRFEKYFRLEVTFRFLATGESYRSLMYLTRIHESTISRFVPEVCSAIYNNLKSQYLQIPKTYEAWENIAEDYYNLWRFSNCLGALDGRHISFRAPALDWSYYYNYKDFHSIVFLGMCDAHYKFTYVNAGTNGRISDGGVFQQSHLQKALHNPINPLNFSPAKELPGRACKVPFVIIADHAFPLSRQLLKPYPLRGITDEYNIFKYRLSRARRMIETSFGILANRFRVLLNPMNLSAAKVEINTLACVVLYNYLIRNNNESYTEATSEEFISGVNLMSLGRQGGNNSAAAARLICNEFKEFFNTSRAVPWEQQAIQRHNFCPRGQALCHHVAALSLFAHYNISITDSKSTWSAPKKVKTIEDVKSVEELFKPLKQYRASTQPITKENLKEHVEKLNSFGGTVGFSLVLSKELTDNEHVLVPTITDLIFSNDFKAALNKQEFIDETLKVDDSIKNQIVETTIGQATNRKWLVYKKFRISARNLGIILAACKRNRFPESLFKRLTGICTSLSF</sequence>
<comment type="cofactor">
    <cofactor evidence="1">
        <name>a divalent metal cation</name>
        <dbReference type="ChEBI" id="CHEBI:60240"/>
    </cofactor>
</comment>
<evidence type="ECO:0000313" key="10">
    <source>
        <dbReference type="Proteomes" id="UP000801492"/>
    </source>
</evidence>
<evidence type="ECO:0000313" key="9">
    <source>
        <dbReference type="EMBL" id="KAF2897723.1"/>
    </source>
</evidence>
<evidence type="ECO:0000256" key="4">
    <source>
        <dbReference type="ARBA" id="ARBA00022722"/>
    </source>
</evidence>
<keyword evidence="7" id="KW-0539">Nucleus</keyword>
<organism evidence="9 10">
    <name type="scientific">Ignelater luminosus</name>
    <name type="common">Cucubano</name>
    <name type="synonym">Pyrophorus luminosus</name>
    <dbReference type="NCBI Taxonomy" id="2038154"/>
    <lineage>
        <taxon>Eukaryota</taxon>
        <taxon>Metazoa</taxon>
        <taxon>Ecdysozoa</taxon>
        <taxon>Arthropoda</taxon>
        <taxon>Hexapoda</taxon>
        <taxon>Insecta</taxon>
        <taxon>Pterygota</taxon>
        <taxon>Neoptera</taxon>
        <taxon>Endopterygota</taxon>
        <taxon>Coleoptera</taxon>
        <taxon>Polyphaga</taxon>
        <taxon>Elateriformia</taxon>
        <taxon>Elateroidea</taxon>
        <taxon>Elateridae</taxon>
        <taxon>Agrypninae</taxon>
        <taxon>Pyrophorini</taxon>
        <taxon>Ignelater</taxon>
    </lineage>
</organism>
<feature type="domain" description="DDE Tnp4" evidence="8">
    <location>
        <begin position="201"/>
        <end position="367"/>
    </location>
</feature>
<dbReference type="GO" id="GO:0046872">
    <property type="term" value="F:metal ion binding"/>
    <property type="evidence" value="ECO:0007669"/>
    <property type="project" value="UniProtKB-KW"/>
</dbReference>
<reference evidence="9" key="1">
    <citation type="submission" date="2019-08" db="EMBL/GenBank/DDBJ databases">
        <title>The genome of the North American firefly Photinus pyralis.</title>
        <authorList>
            <consortium name="Photinus pyralis genome working group"/>
            <person name="Fallon T.R."/>
            <person name="Sander Lower S.E."/>
            <person name="Weng J.-K."/>
        </authorList>
    </citation>
    <scope>NUCLEOTIDE SEQUENCE</scope>
    <source>
        <strain evidence="9">TRF0915ILg1</strain>
        <tissue evidence="9">Whole body</tissue>
    </source>
</reference>